<gene>
    <name evidence="1" type="ORF">AB1Y20_003701</name>
</gene>
<name>A0AB34J8E5_PRYPA</name>
<keyword evidence="2" id="KW-1185">Reference proteome</keyword>
<comment type="caution">
    <text evidence="1">The sequence shown here is derived from an EMBL/GenBank/DDBJ whole genome shotgun (WGS) entry which is preliminary data.</text>
</comment>
<reference evidence="1 2" key="1">
    <citation type="journal article" date="2024" name="Science">
        <title>Giant polyketide synthase enzymes in the biosynthesis of giant marine polyether toxins.</title>
        <authorList>
            <person name="Fallon T.R."/>
            <person name="Shende V.V."/>
            <person name="Wierzbicki I.H."/>
            <person name="Pendleton A.L."/>
            <person name="Watervoot N.F."/>
            <person name="Auber R.P."/>
            <person name="Gonzalez D.J."/>
            <person name="Wisecaver J.H."/>
            <person name="Moore B.S."/>
        </authorList>
    </citation>
    <scope>NUCLEOTIDE SEQUENCE [LARGE SCALE GENOMIC DNA]</scope>
    <source>
        <strain evidence="1 2">12B1</strain>
    </source>
</reference>
<evidence type="ECO:0000313" key="2">
    <source>
        <dbReference type="Proteomes" id="UP001515480"/>
    </source>
</evidence>
<sequence>MATPRTSADGEGLAAAGRLVLLGCGCSARAHAAVRSCWREREACSPADGSGSAPWLLLPHAVELPGGSERGTSAGGSGGGSLALLHAAEGEGSMASSEDRKLLRGGLCGALLGRAAVTEEGDVEVVEKEGQEEEDQLVEKKDQVVVVEKEAVAVKEVVVEEVVVEEEEEVVVEVVEEEVVVLKEAEVEVEEEEVVVVVKEEVVMAVEAEEVEEDTG</sequence>
<accession>A0AB34J8E5</accession>
<dbReference type="AlphaFoldDB" id="A0AB34J8E5"/>
<dbReference type="EMBL" id="JBGBPQ010000012">
    <property type="protein sequence ID" value="KAL1514607.1"/>
    <property type="molecule type" value="Genomic_DNA"/>
</dbReference>
<dbReference type="Proteomes" id="UP001515480">
    <property type="component" value="Unassembled WGS sequence"/>
</dbReference>
<protein>
    <submittedName>
        <fullName evidence="1">Uncharacterized protein</fullName>
    </submittedName>
</protein>
<evidence type="ECO:0000313" key="1">
    <source>
        <dbReference type="EMBL" id="KAL1514607.1"/>
    </source>
</evidence>
<organism evidence="1 2">
    <name type="scientific">Prymnesium parvum</name>
    <name type="common">Toxic golden alga</name>
    <dbReference type="NCBI Taxonomy" id="97485"/>
    <lineage>
        <taxon>Eukaryota</taxon>
        <taxon>Haptista</taxon>
        <taxon>Haptophyta</taxon>
        <taxon>Prymnesiophyceae</taxon>
        <taxon>Prymnesiales</taxon>
        <taxon>Prymnesiaceae</taxon>
        <taxon>Prymnesium</taxon>
    </lineage>
</organism>
<proteinExistence type="predicted"/>